<dbReference type="EnsemblBacteria" id="ABC24473">
    <property type="protein sequence ID" value="ABC24473"/>
    <property type="gene ID" value="Rru_A3679"/>
</dbReference>
<comment type="pathway">
    <text evidence="6">Cell wall biogenesis; peptidoglycan biosynthesis.</text>
</comment>
<dbReference type="GO" id="GO:0015648">
    <property type="term" value="F:lipid-linked peptidoglycan transporter activity"/>
    <property type="evidence" value="ECO:0007669"/>
    <property type="project" value="TreeGrafter"/>
</dbReference>
<comment type="similarity">
    <text evidence="6">Belongs to the SEDS family. MrdB/RodA subfamily.</text>
</comment>
<keyword evidence="5 6" id="KW-0472">Membrane</keyword>
<evidence type="ECO:0000256" key="4">
    <source>
        <dbReference type="ARBA" id="ARBA00022989"/>
    </source>
</evidence>
<keyword evidence="6" id="KW-0961">Cell wall biogenesis/degradation</keyword>
<dbReference type="UniPathway" id="UPA00219"/>
<evidence type="ECO:0000256" key="1">
    <source>
        <dbReference type="ARBA" id="ARBA00004141"/>
    </source>
</evidence>
<feature type="transmembrane region" description="Helical" evidence="6">
    <location>
        <begin position="85"/>
        <end position="104"/>
    </location>
</feature>
<keyword evidence="6" id="KW-0573">Peptidoglycan synthesis</keyword>
<dbReference type="AlphaFoldDB" id="Q2RN22"/>
<dbReference type="HOGENOM" id="CLU_029243_2_2_5"/>
<keyword evidence="8" id="KW-1185">Reference proteome</keyword>
<keyword evidence="6" id="KW-0328">Glycosyltransferase</keyword>
<dbReference type="GO" id="GO:0051301">
    <property type="term" value="P:cell division"/>
    <property type="evidence" value="ECO:0007669"/>
    <property type="project" value="InterPro"/>
</dbReference>
<dbReference type="PhylomeDB" id="Q2RN22"/>
<dbReference type="InterPro" id="IPR001182">
    <property type="entry name" value="FtsW/RodA"/>
</dbReference>
<dbReference type="eggNOG" id="COG0772">
    <property type="taxonomic scope" value="Bacteria"/>
</dbReference>
<dbReference type="GO" id="GO:0005886">
    <property type="term" value="C:plasma membrane"/>
    <property type="evidence" value="ECO:0007669"/>
    <property type="project" value="UniProtKB-SubCell"/>
</dbReference>
<evidence type="ECO:0000313" key="8">
    <source>
        <dbReference type="Proteomes" id="UP000001929"/>
    </source>
</evidence>
<evidence type="ECO:0000256" key="6">
    <source>
        <dbReference type="HAMAP-Rule" id="MF_02079"/>
    </source>
</evidence>
<dbReference type="GO" id="GO:0008360">
    <property type="term" value="P:regulation of cell shape"/>
    <property type="evidence" value="ECO:0007669"/>
    <property type="project" value="UniProtKB-KW"/>
</dbReference>
<reference evidence="7 8" key="1">
    <citation type="journal article" date="2011" name="Stand. Genomic Sci.">
        <title>Complete genome sequence of Rhodospirillum rubrum type strain (S1).</title>
        <authorList>
            <person name="Munk A.C."/>
            <person name="Copeland A."/>
            <person name="Lucas S."/>
            <person name="Lapidus A."/>
            <person name="Del Rio T.G."/>
            <person name="Barry K."/>
            <person name="Detter J.C."/>
            <person name="Hammon N."/>
            <person name="Israni S."/>
            <person name="Pitluck S."/>
            <person name="Brettin T."/>
            <person name="Bruce D."/>
            <person name="Han C."/>
            <person name="Tapia R."/>
            <person name="Gilna P."/>
            <person name="Schmutz J."/>
            <person name="Larimer F."/>
            <person name="Land M."/>
            <person name="Kyrpides N.C."/>
            <person name="Mavromatis K."/>
            <person name="Richardson P."/>
            <person name="Rohde M."/>
            <person name="Goker M."/>
            <person name="Klenk H.P."/>
            <person name="Zhang Y."/>
            <person name="Roberts G.P."/>
            <person name="Reslewic S."/>
            <person name="Schwartz D.C."/>
        </authorList>
    </citation>
    <scope>NUCLEOTIDE SEQUENCE [LARGE SCALE GENOMIC DNA]</scope>
    <source>
        <strain evidence="8">ATCC 11170 / ATH 1.1.1 / DSM 467 / LMG 4362 / NCIMB 8255 / S1</strain>
    </source>
</reference>
<dbReference type="GO" id="GO:0008955">
    <property type="term" value="F:peptidoglycan glycosyltransferase activity"/>
    <property type="evidence" value="ECO:0007669"/>
    <property type="project" value="UniProtKB-UniRule"/>
</dbReference>
<sequence>MAKKELLDEPLVTPWHVVASLRIHDILFLLALAFLSLVGALALFSAAGGRADPWADSHLIRFGIGLVAALALACVNVRLIMHAAYAIYGFFLLALVGVAVFGHVGMGAQRWLNLGVVAVQPSEFMKVGLIVALARYYHHLPNDRCTTLLAALPAAFLTLLPVGLVFLQPNLGTSILLAATGGIIALLGGLPLWTLVVAFTAAGVSLPVLWSHMHDYQKARVLTFLNPERDPLGAGYNIIQSKIALGSGGIWGKGLLNGSQSQLGFLPEKHTDFIFVVIAEELGMFGGMLILGACCAIVIYGYIVAARTKYVFGRLCAVGVASSFFLYVFVNLAMVMGLIPVVGIPLPLVSYGGTVMIAVMVSAGLLLNISIRPRLR</sequence>
<accession>Q2RN22</accession>
<comment type="catalytic activity">
    <reaction evidence="6">
        <text>[GlcNAc-(1-&gt;4)-Mur2Ac(oyl-L-Ala-gamma-D-Glu-L-Lys-D-Ala-D-Ala)](n)-di-trans,octa-cis-undecaprenyl diphosphate + beta-D-GlcNAc-(1-&gt;4)-Mur2Ac(oyl-L-Ala-gamma-D-Glu-L-Lys-D-Ala-D-Ala)-di-trans,octa-cis-undecaprenyl diphosphate = [GlcNAc-(1-&gt;4)-Mur2Ac(oyl-L-Ala-gamma-D-Glu-L-Lys-D-Ala-D-Ala)](n+1)-di-trans,octa-cis-undecaprenyl diphosphate + di-trans,octa-cis-undecaprenyl diphosphate + H(+)</text>
        <dbReference type="Rhea" id="RHEA:23708"/>
        <dbReference type="Rhea" id="RHEA-COMP:9602"/>
        <dbReference type="Rhea" id="RHEA-COMP:9603"/>
        <dbReference type="ChEBI" id="CHEBI:15378"/>
        <dbReference type="ChEBI" id="CHEBI:58405"/>
        <dbReference type="ChEBI" id="CHEBI:60033"/>
        <dbReference type="ChEBI" id="CHEBI:78435"/>
        <dbReference type="EC" id="2.4.99.28"/>
    </reaction>
</comment>
<evidence type="ECO:0000256" key="5">
    <source>
        <dbReference type="ARBA" id="ARBA00023136"/>
    </source>
</evidence>
<dbReference type="EMBL" id="CP000230">
    <property type="protein sequence ID" value="ABC24473.1"/>
    <property type="molecule type" value="Genomic_DNA"/>
</dbReference>
<comment type="subcellular location">
    <subcellularLocation>
        <location evidence="6">Cell inner membrane</location>
        <topology evidence="6">Multi-pass membrane protein</topology>
    </subcellularLocation>
    <subcellularLocation>
        <location evidence="1">Membrane</location>
        <topology evidence="1">Multi-pass membrane protein</topology>
    </subcellularLocation>
</comment>
<feature type="transmembrane region" description="Helical" evidence="6">
    <location>
        <begin position="348"/>
        <end position="371"/>
    </location>
</feature>
<protein>
    <recommendedName>
        <fullName evidence="6">Peptidoglycan glycosyltransferase MrdB</fullName>
        <shortName evidence="6">PGT</shortName>
        <ecNumber evidence="6">2.4.99.28</ecNumber>
    </recommendedName>
    <alternativeName>
        <fullName evidence="6">Cell elongation protein RodA</fullName>
    </alternativeName>
    <alternativeName>
        <fullName evidence="6">Cell wall polymerase</fullName>
    </alternativeName>
    <alternativeName>
        <fullName evidence="6">Peptidoglycan polymerase</fullName>
        <shortName evidence="6">PG polymerase</shortName>
    </alternativeName>
</protein>
<dbReference type="HAMAP" id="MF_02079">
    <property type="entry name" value="PGT_RodA"/>
    <property type="match status" value="1"/>
</dbReference>
<evidence type="ECO:0000313" key="7">
    <source>
        <dbReference type="EMBL" id="ABC24473.1"/>
    </source>
</evidence>
<dbReference type="NCBIfam" id="TIGR02210">
    <property type="entry name" value="rodA_shape"/>
    <property type="match status" value="1"/>
</dbReference>
<dbReference type="PANTHER" id="PTHR30474">
    <property type="entry name" value="CELL CYCLE PROTEIN"/>
    <property type="match status" value="1"/>
</dbReference>
<keyword evidence="4 6" id="KW-1133">Transmembrane helix</keyword>
<dbReference type="KEGG" id="rru:Rru_A3679"/>
<gene>
    <name evidence="6" type="primary">mrdB</name>
    <name evidence="6" type="synonym">rodA</name>
    <name evidence="7" type="ordered locus">Rru_A3679</name>
</gene>
<keyword evidence="6" id="KW-0997">Cell inner membrane</keyword>
<dbReference type="Pfam" id="PF01098">
    <property type="entry name" value="FTSW_RODA_SPOVE"/>
    <property type="match status" value="1"/>
</dbReference>
<keyword evidence="6" id="KW-1003">Cell membrane</keyword>
<proteinExistence type="inferred from homology"/>
<dbReference type="PATRIC" id="fig|269796.9.peg.3802"/>
<keyword evidence="6" id="KW-0808">Transferase</keyword>
<feature type="transmembrane region" description="Helical" evidence="6">
    <location>
        <begin position="282"/>
        <end position="303"/>
    </location>
</feature>
<feature type="transmembrane region" description="Helical" evidence="6">
    <location>
        <begin position="174"/>
        <end position="204"/>
    </location>
</feature>
<comment type="function">
    <text evidence="6">Peptidoglycan polymerase that is essential for cell wall elongation.</text>
</comment>
<dbReference type="InterPro" id="IPR011923">
    <property type="entry name" value="RodA/MrdB"/>
</dbReference>
<dbReference type="STRING" id="269796.Rru_A3679"/>
<feature type="transmembrane region" description="Helical" evidence="6">
    <location>
        <begin position="26"/>
        <end position="47"/>
    </location>
</feature>
<dbReference type="RefSeq" id="WP_011391426.1">
    <property type="nucleotide sequence ID" value="NC_007643.1"/>
</dbReference>
<feature type="transmembrane region" description="Helical" evidence="6">
    <location>
        <begin position="59"/>
        <end position="79"/>
    </location>
</feature>
<feature type="transmembrane region" description="Helical" evidence="6">
    <location>
        <begin position="148"/>
        <end position="167"/>
    </location>
</feature>
<keyword evidence="3 6" id="KW-0133">Cell shape</keyword>
<keyword evidence="2 6" id="KW-0812">Transmembrane</keyword>
<evidence type="ECO:0000256" key="2">
    <source>
        <dbReference type="ARBA" id="ARBA00022692"/>
    </source>
</evidence>
<dbReference type="Proteomes" id="UP000001929">
    <property type="component" value="Chromosome"/>
</dbReference>
<dbReference type="PANTHER" id="PTHR30474:SF1">
    <property type="entry name" value="PEPTIDOGLYCAN GLYCOSYLTRANSFERASE MRDB"/>
    <property type="match status" value="1"/>
</dbReference>
<dbReference type="GO" id="GO:0032153">
    <property type="term" value="C:cell division site"/>
    <property type="evidence" value="ECO:0007669"/>
    <property type="project" value="TreeGrafter"/>
</dbReference>
<dbReference type="GO" id="GO:0009252">
    <property type="term" value="P:peptidoglycan biosynthetic process"/>
    <property type="evidence" value="ECO:0007669"/>
    <property type="project" value="UniProtKB-UniRule"/>
</dbReference>
<dbReference type="EC" id="2.4.99.28" evidence="6"/>
<organism evidence="7 8">
    <name type="scientific">Rhodospirillum rubrum (strain ATCC 11170 / ATH 1.1.1 / DSM 467 / LMG 4362 / NCIMB 8255 / S1)</name>
    <dbReference type="NCBI Taxonomy" id="269796"/>
    <lineage>
        <taxon>Bacteria</taxon>
        <taxon>Pseudomonadati</taxon>
        <taxon>Pseudomonadota</taxon>
        <taxon>Alphaproteobacteria</taxon>
        <taxon>Rhodospirillales</taxon>
        <taxon>Rhodospirillaceae</taxon>
        <taxon>Rhodospirillum</taxon>
    </lineage>
</organism>
<evidence type="ECO:0000256" key="3">
    <source>
        <dbReference type="ARBA" id="ARBA00022960"/>
    </source>
</evidence>
<name>Q2RN22_RHORT</name>
<dbReference type="GO" id="GO:0071555">
    <property type="term" value="P:cell wall organization"/>
    <property type="evidence" value="ECO:0007669"/>
    <property type="project" value="UniProtKB-KW"/>
</dbReference>
<feature type="transmembrane region" description="Helical" evidence="6">
    <location>
        <begin position="315"/>
        <end position="342"/>
    </location>
</feature>